<dbReference type="RefSeq" id="WP_153272748.1">
    <property type="nucleotide sequence ID" value="NZ_CP043499.1"/>
</dbReference>
<keyword evidence="1" id="KW-0614">Plasmid</keyword>
<dbReference type="KEGG" id="rgr:FZ934_20560"/>
<accession>A0A5Q0CBE1</accession>
<dbReference type="Pfam" id="PF05751">
    <property type="entry name" value="FixH"/>
    <property type="match status" value="1"/>
</dbReference>
<dbReference type="EMBL" id="CP043499">
    <property type="protein sequence ID" value="QFY62762.1"/>
    <property type="molecule type" value="Genomic_DNA"/>
</dbReference>
<evidence type="ECO:0000313" key="1">
    <source>
        <dbReference type="EMBL" id="QFY62762.1"/>
    </source>
</evidence>
<gene>
    <name evidence="1" type="ORF">FZ934_20560</name>
</gene>
<dbReference type="Proteomes" id="UP000326881">
    <property type="component" value="Plasmid unnamed"/>
</dbReference>
<keyword evidence="2" id="KW-1185">Reference proteome</keyword>
<dbReference type="AlphaFoldDB" id="A0A5Q0CBE1"/>
<protein>
    <submittedName>
        <fullName evidence="1">Cation transporter</fullName>
    </submittedName>
</protein>
<sequence>MTSVSKGFTGKHMLLTTCGFFAVVVSVNVTMAWFASSSWSGLVVENTYVASQQFNQKASAIKAMVATGVTGAISLHDNVFTYKLHNRDGSPAQADEVEAHFRRPVGDHEDFIESLTLVERGRFEANRHVPSGDWIVELISKRDGVVVMHEAQRFDTAGFGQ</sequence>
<geneLocation type="plasmid" evidence="1 2">
    <name>unnamed</name>
</geneLocation>
<evidence type="ECO:0000313" key="2">
    <source>
        <dbReference type="Proteomes" id="UP000326881"/>
    </source>
</evidence>
<proteinExistence type="predicted"/>
<dbReference type="PIRSF" id="PIRSF011386">
    <property type="entry name" value="FixH"/>
    <property type="match status" value="1"/>
</dbReference>
<organism evidence="1 2">
    <name type="scientific">Rhizobium grahamii</name>
    <dbReference type="NCBI Taxonomy" id="1120045"/>
    <lineage>
        <taxon>Bacteria</taxon>
        <taxon>Pseudomonadati</taxon>
        <taxon>Pseudomonadota</taxon>
        <taxon>Alphaproteobacteria</taxon>
        <taxon>Hyphomicrobiales</taxon>
        <taxon>Rhizobiaceae</taxon>
        <taxon>Rhizobium/Agrobacterium group</taxon>
        <taxon>Rhizobium</taxon>
    </lineage>
</organism>
<dbReference type="InterPro" id="IPR008620">
    <property type="entry name" value="FixH"/>
</dbReference>
<dbReference type="InterPro" id="IPR018037">
    <property type="entry name" value="FixH_proteobacterial"/>
</dbReference>
<dbReference type="OrthoDB" id="1495896at2"/>
<reference evidence="1 2" key="1">
    <citation type="submission" date="2019-08" db="EMBL/GenBank/DDBJ databases">
        <title>Prosopis cineraria nodule microbiome.</title>
        <authorList>
            <person name="Ali R."/>
            <person name="Chaluvadi S.R."/>
            <person name="Wang X."/>
        </authorList>
    </citation>
    <scope>NUCLEOTIDE SEQUENCE [LARGE SCALE GENOMIC DNA]</scope>
    <source>
        <strain evidence="1 2">BG7</strain>
        <plasmid evidence="1 2">unnamed</plasmid>
    </source>
</reference>
<name>A0A5Q0CBE1_9HYPH</name>